<evidence type="ECO:0000313" key="3">
    <source>
        <dbReference type="Proteomes" id="UP000195950"/>
    </source>
</evidence>
<dbReference type="EMBL" id="NFJX01000008">
    <property type="protein sequence ID" value="OUP18949.1"/>
    <property type="molecule type" value="Genomic_DNA"/>
</dbReference>
<dbReference type="Gene3D" id="2.60.40.2620">
    <property type="entry name" value="Fimbrillin-like"/>
    <property type="match status" value="1"/>
</dbReference>
<feature type="chain" id="PRO_5012938105" description="Fimbrillin family protein" evidence="1">
    <location>
        <begin position="22"/>
        <end position="324"/>
    </location>
</feature>
<dbReference type="InterPro" id="IPR042278">
    <property type="entry name" value="Mfa-like_1_N"/>
</dbReference>
<reference evidence="3" key="1">
    <citation type="submission" date="2017-04" db="EMBL/GenBank/DDBJ databases">
        <title>Function of individual gut microbiota members based on whole genome sequencing of pure cultures obtained from chicken caecum.</title>
        <authorList>
            <person name="Medvecky M."/>
            <person name="Cejkova D."/>
            <person name="Polansky O."/>
            <person name="Karasova D."/>
            <person name="Kubasova T."/>
            <person name="Cizek A."/>
            <person name="Rychlik I."/>
        </authorList>
    </citation>
    <scope>NUCLEOTIDE SEQUENCE [LARGE SCALE GENOMIC DNA]</scope>
    <source>
        <strain evidence="3">An199</strain>
    </source>
</reference>
<dbReference type="CDD" id="cd13120">
    <property type="entry name" value="BF2867_like_N"/>
    <property type="match status" value="1"/>
</dbReference>
<protein>
    <recommendedName>
        <fullName evidence="4">Fimbrillin family protein</fullName>
    </recommendedName>
</protein>
<accession>A0A1Y4IK45</accession>
<sequence>MKNMRNLYNWGLGLAICSVLAACHTDEIPEVAKDDATLELESVSILGENITKGATTSVEAVKLYLMNNSSTWVNSEFIQSNGTWGCSSTAPSLGDSETNVYAYYPTSENGTAITVASSSDVYSIPVSIRSTDTFAGEQADYLYADPVKASKTSKVISLTLKHALTKVSFQIYKSTNASDEKLTLTKIEIRSNTGRLQTGTGNMRLNGNKGEIGSFTGLAGSSQIVLTGSQLLETSLTQPNVYCLVAPMNATEQVLSFRLTVNVDGVDREFETSSISSPSNTGVKWEAGYHYVYKIRIDKMEGTFEGVTVYDWQSSTDQDTSVGI</sequence>
<comment type="caution">
    <text evidence="2">The sequence shown here is derived from an EMBL/GenBank/DDBJ whole genome shotgun (WGS) entry which is preliminary data.</text>
</comment>
<dbReference type="Pfam" id="PF13149">
    <property type="entry name" value="Mfa_like_1"/>
    <property type="match status" value="1"/>
</dbReference>
<feature type="signal peptide" evidence="1">
    <location>
        <begin position="1"/>
        <end position="21"/>
    </location>
</feature>
<dbReference type="InterPro" id="IPR025049">
    <property type="entry name" value="Mfa-like_1"/>
</dbReference>
<dbReference type="AlphaFoldDB" id="A0A1Y4IK45"/>
<gene>
    <name evidence="2" type="ORF">B5F32_11055</name>
</gene>
<evidence type="ECO:0000256" key="1">
    <source>
        <dbReference type="SAM" id="SignalP"/>
    </source>
</evidence>
<organism evidence="2 3">
    <name type="scientific">Parabacteroides distasonis</name>
    <dbReference type="NCBI Taxonomy" id="823"/>
    <lineage>
        <taxon>Bacteria</taxon>
        <taxon>Pseudomonadati</taxon>
        <taxon>Bacteroidota</taxon>
        <taxon>Bacteroidia</taxon>
        <taxon>Bacteroidales</taxon>
        <taxon>Tannerellaceae</taxon>
        <taxon>Parabacteroides</taxon>
    </lineage>
</organism>
<name>A0A1Y4IK45_PARDI</name>
<dbReference type="CDD" id="cd13121">
    <property type="entry name" value="BF2867_like_C"/>
    <property type="match status" value="1"/>
</dbReference>
<dbReference type="PROSITE" id="PS51257">
    <property type="entry name" value="PROKAR_LIPOPROTEIN"/>
    <property type="match status" value="1"/>
</dbReference>
<proteinExistence type="predicted"/>
<evidence type="ECO:0008006" key="4">
    <source>
        <dbReference type="Google" id="ProtNLM"/>
    </source>
</evidence>
<evidence type="ECO:0000313" key="2">
    <source>
        <dbReference type="EMBL" id="OUP18949.1"/>
    </source>
</evidence>
<dbReference type="Gene3D" id="2.60.40.2630">
    <property type="match status" value="1"/>
</dbReference>
<keyword evidence="1" id="KW-0732">Signal</keyword>
<dbReference type="Proteomes" id="UP000195950">
    <property type="component" value="Unassembled WGS sequence"/>
</dbReference>